<dbReference type="Gene3D" id="1.10.490.10">
    <property type="entry name" value="Globins"/>
    <property type="match status" value="1"/>
</dbReference>
<comment type="caution">
    <text evidence="2">The sequence shown here is derived from an EMBL/GenBank/DDBJ whole genome shotgun (WGS) entry which is preliminary data.</text>
</comment>
<dbReference type="InterPro" id="IPR012292">
    <property type="entry name" value="Globin/Proto"/>
</dbReference>
<dbReference type="GO" id="GO:0019825">
    <property type="term" value="F:oxygen binding"/>
    <property type="evidence" value="ECO:0007669"/>
    <property type="project" value="InterPro"/>
</dbReference>
<name>A0A699YGP1_HAELA</name>
<gene>
    <name evidence="2" type="ORF">HaLaN_03576</name>
</gene>
<accession>A0A699YGP1</accession>
<dbReference type="AlphaFoldDB" id="A0A699YGP1"/>
<evidence type="ECO:0000313" key="3">
    <source>
        <dbReference type="Proteomes" id="UP000485058"/>
    </source>
</evidence>
<evidence type="ECO:0000256" key="1">
    <source>
        <dbReference type="SAM" id="MobiDB-lite"/>
    </source>
</evidence>
<dbReference type="SUPFAM" id="SSF46458">
    <property type="entry name" value="Globin-like"/>
    <property type="match status" value="1"/>
</dbReference>
<evidence type="ECO:0000313" key="2">
    <source>
        <dbReference type="EMBL" id="GFH08591.1"/>
    </source>
</evidence>
<dbReference type="Proteomes" id="UP000485058">
    <property type="component" value="Unassembled WGS sequence"/>
</dbReference>
<dbReference type="GO" id="GO:0020037">
    <property type="term" value="F:heme binding"/>
    <property type="evidence" value="ECO:0007669"/>
    <property type="project" value="InterPro"/>
</dbReference>
<protein>
    <submittedName>
        <fullName evidence="2">Uncharacterized protein</fullName>
    </submittedName>
</protein>
<keyword evidence="3" id="KW-1185">Reference proteome</keyword>
<organism evidence="2 3">
    <name type="scientific">Haematococcus lacustris</name>
    <name type="common">Green alga</name>
    <name type="synonym">Haematococcus pluvialis</name>
    <dbReference type="NCBI Taxonomy" id="44745"/>
    <lineage>
        <taxon>Eukaryota</taxon>
        <taxon>Viridiplantae</taxon>
        <taxon>Chlorophyta</taxon>
        <taxon>core chlorophytes</taxon>
        <taxon>Chlorophyceae</taxon>
        <taxon>CS clade</taxon>
        <taxon>Chlamydomonadales</taxon>
        <taxon>Haematococcaceae</taxon>
        <taxon>Haematococcus</taxon>
    </lineage>
</organism>
<proteinExistence type="predicted"/>
<reference evidence="2 3" key="1">
    <citation type="submission" date="2020-02" db="EMBL/GenBank/DDBJ databases">
        <title>Draft genome sequence of Haematococcus lacustris strain NIES-144.</title>
        <authorList>
            <person name="Morimoto D."/>
            <person name="Nakagawa S."/>
            <person name="Yoshida T."/>
            <person name="Sawayama S."/>
        </authorList>
    </citation>
    <scope>NUCLEOTIDE SEQUENCE [LARGE SCALE GENOMIC DNA]</scope>
    <source>
        <strain evidence="2 3">NIES-144</strain>
    </source>
</reference>
<feature type="region of interest" description="Disordered" evidence="1">
    <location>
        <begin position="1"/>
        <end position="29"/>
    </location>
</feature>
<dbReference type="EMBL" id="BLLF01000170">
    <property type="protein sequence ID" value="GFH08591.1"/>
    <property type="molecule type" value="Genomic_DNA"/>
</dbReference>
<dbReference type="InterPro" id="IPR009050">
    <property type="entry name" value="Globin-like_sf"/>
</dbReference>
<sequence length="144" mass="16042">MNDLAARFRHSHAGEREGKPSNSSSNVSLVSSAADSEASEPVFDAAFSARLYDRIGGWDLLAASVQLMYQRLQADPETTMYFTKNDIAKLHRHMTCFIGSALSEQGLSTRHIDIMCKHLEEVLVSLGVQEDVLRQALRCLEVSW</sequence>